<reference evidence="1 2" key="1">
    <citation type="journal article" date="2023" name="Nucleic Acids Res.">
        <title>The hologenome of Daphnia magna reveals possible DNA methylation and microbiome-mediated evolution of the host genome.</title>
        <authorList>
            <person name="Chaturvedi A."/>
            <person name="Li X."/>
            <person name="Dhandapani V."/>
            <person name="Marshall H."/>
            <person name="Kissane S."/>
            <person name="Cuenca-Cambronero M."/>
            <person name="Asole G."/>
            <person name="Calvet F."/>
            <person name="Ruiz-Romero M."/>
            <person name="Marangio P."/>
            <person name="Guigo R."/>
            <person name="Rago D."/>
            <person name="Mirbahai L."/>
            <person name="Eastwood N."/>
            <person name="Colbourne J.K."/>
            <person name="Zhou J."/>
            <person name="Mallon E."/>
            <person name="Orsini L."/>
        </authorList>
    </citation>
    <scope>NUCLEOTIDE SEQUENCE [LARGE SCALE GENOMIC DNA]</scope>
    <source>
        <strain evidence="1">LRV0_1</strain>
    </source>
</reference>
<proteinExistence type="predicted"/>
<sequence length="63" mass="7438">MAVSIVMAGCCIIDKEKPIPILLSLRLFIYYAVYKYVQRSSLFIDDDYMFTCIYCYCAMLQMR</sequence>
<organism evidence="1 2">
    <name type="scientific">Daphnia magna</name>
    <dbReference type="NCBI Taxonomy" id="35525"/>
    <lineage>
        <taxon>Eukaryota</taxon>
        <taxon>Metazoa</taxon>
        <taxon>Ecdysozoa</taxon>
        <taxon>Arthropoda</taxon>
        <taxon>Crustacea</taxon>
        <taxon>Branchiopoda</taxon>
        <taxon>Diplostraca</taxon>
        <taxon>Cladocera</taxon>
        <taxon>Anomopoda</taxon>
        <taxon>Daphniidae</taxon>
        <taxon>Daphnia</taxon>
    </lineage>
</organism>
<comment type="caution">
    <text evidence="1">The sequence shown here is derived from an EMBL/GenBank/DDBJ whole genome shotgun (WGS) entry which is preliminary data.</text>
</comment>
<evidence type="ECO:0000313" key="2">
    <source>
        <dbReference type="Proteomes" id="UP001234178"/>
    </source>
</evidence>
<keyword evidence="2" id="KW-1185">Reference proteome</keyword>
<gene>
    <name evidence="1" type="ORF">OUZ56_019009</name>
</gene>
<accession>A0ABQ9ZB38</accession>
<evidence type="ECO:0000313" key="1">
    <source>
        <dbReference type="EMBL" id="KAK4009864.1"/>
    </source>
</evidence>
<protein>
    <submittedName>
        <fullName evidence="1">Uncharacterized protein</fullName>
    </submittedName>
</protein>
<dbReference type="EMBL" id="JAOYFB010000003">
    <property type="protein sequence ID" value="KAK4009864.1"/>
    <property type="molecule type" value="Genomic_DNA"/>
</dbReference>
<name>A0ABQ9ZB38_9CRUS</name>
<dbReference type="Proteomes" id="UP001234178">
    <property type="component" value="Unassembled WGS sequence"/>
</dbReference>